<sequence length="303" mass="33428">MLDSIKHSPVKQYAMCVWLVLLLFASGCSTNNNETTSAQQAADNKQIVINTSQGEQVLTPTVVTYDPEQFDDPLESINRPIFAFNDVLYRYVLIPIGKGYDAVVPDPVQSGIGNFFNNLREPLNLLNNLAQGEGKKSGANLSRFLINSTIGLLGLFDPADAWFDLPEQTATIGDTLESYDIGYGSYLVLPIFGQSDFRNAFSTFGETLLSPVQVISNPPQTGYLQGLDGVNDFSPSALSYEELHKQADDPYTFFRNLYLQNLKRDAQFKGTGQQFSPSPANVKKKQQRAGASTTEQDIQNGEK</sequence>
<evidence type="ECO:0000313" key="6">
    <source>
        <dbReference type="Proteomes" id="UP001500359"/>
    </source>
</evidence>
<dbReference type="PROSITE" id="PS51257">
    <property type="entry name" value="PROKAR_LIPOPROTEIN"/>
    <property type="match status" value="1"/>
</dbReference>
<feature type="signal peptide" evidence="4">
    <location>
        <begin position="1"/>
        <end position="31"/>
    </location>
</feature>
<dbReference type="PANTHER" id="PTHR30035">
    <property type="entry name" value="LIPOPROTEIN VACJ-RELATED"/>
    <property type="match status" value="1"/>
</dbReference>
<feature type="compositionally biased region" description="Polar residues" evidence="3">
    <location>
        <begin position="270"/>
        <end position="279"/>
    </location>
</feature>
<protein>
    <recommendedName>
        <fullName evidence="7">Phospholipid-binding lipoprotein MlaA</fullName>
    </recommendedName>
</protein>
<proteinExistence type="inferred from homology"/>
<evidence type="ECO:0000256" key="4">
    <source>
        <dbReference type="SAM" id="SignalP"/>
    </source>
</evidence>
<keyword evidence="2 4" id="KW-0732">Signal</keyword>
<evidence type="ECO:0000313" key="5">
    <source>
        <dbReference type="EMBL" id="GAA0858623.1"/>
    </source>
</evidence>
<evidence type="ECO:0008006" key="7">
    <source>
        <dbReference type="Google" id="ProtNLM"/>
    </source>
</evidence>
<dbReference type="Proteomes" id="UP001500359">
    <property type="component" value="Unassembled WGS sequence"/>
</dbReference>
<dbReference type="RefSeq" id="WP_343861205.1">
    <property type="nucleotide sequence ID" value="NZ_BAAAFD010000009.1"/>
</dbReference>
<evidence type="ECO:0000256" key="1">
    <source>
        <dbReference type="ARBA" id="ARBA00010634"/>
    </source>
</evidence>
<keyword evidence="6" id="KW-1185">Reference proteome</keyword>
<evidence type="ECO:0000256" key="2">
    <source>
        <dbReference type="ARBA" id="ARBA00022729"/>
    </source>
</evidence>
<reference evidence="6" key="1">
    <citation type="journal article" date="2019" name="Int. J. Syst. Evol. Microbiol.">
        <title>The Global Catalogue of Microorganisms (GCM) 10K type strain sequencing project: providing services to taxonomists for standard genome sequencing and annotation.</title>
        <authorList>
            <consortium name="The Broad Institute Genomics Platform"/>
            <consortium name="The Broad Institute Genome Sequencing Center for Infectious Disease"/>
            <person name="Wu L."/>
            <person name="Ma J."/>
        </authorList>
    </citation>
    <scope>NUCLEOTIDE SEQUENCE [LARGE SCALE GENOMIC DNA]</scope>
    <source>
        <strain evidence="6">JCM 15896</strain>
    </source>
</reference>
<name>A0ABP3X0R9_9ALTE</name>
<dbReference type="InterPro" id="IPR007428">
    <property type="entry name" value="MlaA"/>
</dbReference>
<organism evidence="5 6">
    <name type="scientific">Aliiglaciecola litoralis</name>
    <dbReference type="NCBI Taxonomy" id="582857"/>
    <lineage>
        <taxon>Bacteria</taxon>
        <taxon>Pseudomonadati</taxon>
        <taxon>Pseudomonadota</taxon>
        <taxon>Gammaproteobacteria</taxon>
        <taxon>Alteromonadales</taxon>
        <taxon>Alteromonadaceae</taxon>
        <taxon>Aliiglaciecola</taxon>
    </lineage>
</organism>
<gene>
    <name evidence="5" type="ORF">GCM10009114_28930</name>
</gene>
<dbReference type="PANTHER" id="PTHR30035:SF3">
    <property type="entry name" value="INTERMEMBRANE PHOSPHOLIPID TRANSPORT SYSTEM LIPOPROTEIN MLAA"/>
    <property type="match status" value="1"/>
</dbReference>
<comment type="similarity">
    <text evidence="1">Belongs to the MlaA family.</text>
</comment>
<comment type="caution">
    <text evidence="5">The sequence shown here is derived from an EMBL/GenBank/DDBJ whole genome shotgun (WGS) entry which is preliminary data.</text>
</comment>
<accession>A0ABP3X0R9</accession>
<feature type="region of interest" description="Disordered" evidence="3">
    <location>
        <begin position="269"/>
        <end position="303"/>
    </location>
</feature>
<dbReference type="PRINTS" id="PR01805">
    <property type="entry name" value="VACJLIPOPROT"/>
</dbReference>
<dbReference type="Pfam" id="PF04333">
    <property type="entry name" value="MlaA"/>
    <property type="match status" value="1"/>
</dbReference>
<feature type="chain" id="PRO_5045163475" description="Phospholipid-binding lipoprotein MlaA" evidence="4">
    <location>
        <begin position="32"/>
        <end position="303"/>
    </location>
</feature>
<evidence type="ECO:0000256" key="3">
    <source>
        <dbReference type="SAM" id="MobiDB-lite"/>
    </source>
</evidence>
<feature type="compositionally biased region" description="Polar residues" evidence="3">
    <location>
        <begin position="289"/>
        <end position="303"/>
    </location>
</feature>
<dbReference type="EMBL" id="BAAAFD010000009">
    <property type="protein sequence ID" value="GAA0858623.1"/>
    <property type="molecule type" value="Genomic_DNA"/>
</dbReference>